<proteinExistence type="predicted"/>
<keyword evidence="1" id="KW-0472">Membrane</keyword>
<feature type="transmembrane region" description="Helical" evidence="1">
    <location>
        <begin position="126"/>
        <end position="144"/>
    </location>
</feature>
<dbReference type="OrthoDB" id="9785911at2"/>
<dbReference type="EMBL" id="CAVN010000097">
    <property type="protein sequence ID" value="CDF58620.1"/>
    <property type="molecule type" value="Genomic_DNA"/>
</dbReference>
<keyword evidence="1" id="KW-0812">Transmembrane</keyword>
<dbReference type="HOGENOM" id="CLU_1785984_0_0_9"/>
<evidence type="ECO:0000313" key="3">
    <source>
        <dbReference type="Proteomes" id="UP000014923"/>
    </source>
</evidence>
<comment type="caution">
    <text evidence="2">The sequence shown here is derived from an EMBL/GenBank/DDBJ whole genome shotgun (WGS) entry which is preliminary data.</text>
</comment>
<organism evidence="2 3">
    <name type="scientific">Thermobrachium celere DSM 8682</name>
    <dbReference type="NCBI Taxonomy" id="941824"/>
    <lineage>
        <taxon>Bacteria</taxon>
        <taxon>Bacillati</taxon>
        <taxon>Bacillota</taxon>
        <taxon>Clostridia</taxon>
        <taxon>Eubacteriales</taxon>
        <taxon>Clostridiaceae</taxon>
        <taxon>Thermobrachium</taxon>
    </lineage>
</organism>
<protein>
    <submittedName>
        <fullName evidence="2">Uncharacterized protein</fullName>
    </submittedName>
</protein>
<reference evidence="2" key="1">
    <citation type="submission" date="2013-03" db="EMBL/GenBank/DDBJ databases">
        <title>Draft genome sequence of the hydrogen-ethanol-producing anaerobic alkalithermophilic Caloramator celere.</title>
        <authorList>
            <person name="Ciranna A."/>
            <person name="Larjo A."/>
            <person name="Kivisto A."/>
            <person name="Santala V."/>
            <person name="Roos C."/>
            <person name="Karp M."/>
        </authorList>
    </citation>
    <scope>NUCLEOTIDE SEQUENCE [LARGE SCALE GENOMIC DNA]</scope>
    <source>
        <strain evidence="2">DSM 8682</strain>
    </source>
</reference>
<accession>R7RTQ3</accession>
<gene>
    <name evidence="2" type="ORF">TCEL_00666</name>
</gene>
<evidence type="ECO:0000256" key="1">
    <source>
        <dbReference type="SAM" id="Phobius"/>
    </source>
</evidence>
<dbReference type="Proteomes" id="UP000014923">
    <property type="component" value="Unassembled WGS sequence"/>
</dbReference>
<keyword evidence="3" id="KW-1185">Reference proteome</keyword>
<dbReference type="RefSeq" id="WP_018662890.1">
    <property type="nucleotide sequence ID" value="NZ_HF952018.1"/>
</dbReference>
<keyword evidence="1" id="KW-1133">Transmembrane helix</keyword>
<evidence type="ECO:0000313" key="2">
    <source>
        <dbReference type="EMBL" id="CDF58620.1"/>
    </source>
</evidence>
<sequence length="145" mass="17286">MGNSDKYNPNEDFYRDFDIEIILGSLIKSNLDFIGTKQFYVIDKFQLYSNNMFNIGRCYFYIKDEDGEIKYPLLVTEEEYKKYDIGSQFKEMGLVKLNKQDIILPTRATNVQDAKKEIMFTTYKELFEVFILIIILILTIYFKLK</sequence>
<dbReference type="AlphaFoldDB" id="R7RTQ3"/>
<name>R7RTQ3_9CLOT</name>